<evidence type="ECO:0000256" key="3">
    <source>
        <dbReference type="ARBA" id="ARBA00022824"/>
    </source>
</evidence>
<comment type="caution">
    <text evidence="7">The sequence shown here is derived from an EMBL/GenBank/DDBJ whole genome shotgun (WGS) entry which is preliminary data.</text>
</comment>
<comment type="subcellular location">
    <subcellularLocation>
        <location evidence="6">Membrane</location>
        <topology evidence="6">Single-pass membrane protein</topology>
    </subcellularLocation>
    <subcellularLocation>
        <location evidence="6">Endoplasmic reticulum membrane</location>
        <topology evidence="6">Single-pass membrane protein</topology>
    </subcellularLocation>
</comment>
<organism evidence="7 8">
    <name type="scientific">Absidia repens</name>
    <dbReference type="NCBI Taxonomy" id="90262"/>
    <lineage>
        <taxon>Eukaryota</taxon>
        <taxon>Fungi</taxon>
        <taxon>Fungi incertae sedis</taxon>
        <taxon>Mucoromycota</taxon>
        <taxon>Mucoromycotina</taxon>
        <taxon>Mucoromycetes</taxon>
        <taxon>Mucorales</taxon>
        <taxon>Cunninghamellaceae</taxon>
        <taxon>Absidia</taxon>
    </lineage>
</organism>
<keyword evidence="3 6" id="KW-0256">Endoplasmic reticulum</keyword>
<dbReference type="Pfam" id="PF06624">
    <property type="entry name" value="RAMP4"/>
    <property type="match status" value="1"/>
</dbReference>
<reference evidence="7 8" key="1">
    <citation type="submission" date="2016-07" db="EMBL/GenBank/DDBJ databases">
        <title>Pervasive Adenine N6-methylation of Active Genes in Fungi.</title>
        <authorList>
            <consortium name="DOE Joint Genome Institute"/>
            <person name="Mondo S.J."/>
            <person name="Dannebaum R.O."/>
            <person name="Kuo R.C."/>
            <person name="Labutti K."/>
            <person name="Haridas S."/>
            <person name="Kuo A."/>
            <person name="Salamov A."/>
            <person name="Ahrendt S.R."/>
            <person name="Lipzen A."/>
            <person name="Sullivan W."/>
            <person name="Andreopoulos W.B."/>
            <person name="Clum A."/>
            <person name="Lindquist E."/>
            <person name="Daum C."/>
            <person name="Ramamoorthy G.K."/>
            <person name="Gryganskyi A."/>
            <person name="Culley D."/>
            <person name="Magnuson J.K."/>
            <person name="James T.Y."/>
            <person name="O'Malley M.A."/>
            <person name="Stajich J.E."/>
            <person name="Spatafora J.W."/>
            <person name="Visel A."/>
            <person name="Grigoriev I.V."/>
        </authorList>
    </citation>
    <scope>NUCLEOTIDE SEQUENCE [LARGE SCALE GENOMIC DNA]</scope>
    <source>
        <strain evidence="7 8">NRRL 1336</strain>
    </source>
</reference>
<evidence type="ECO:0000313" key="8">
    <source>
        <dbReference type="Proteomes" id="UP000193560"/>
    </source>
</evidence>
<dbReference type="STRING" id="90262.A0A1X2IJK3"/>
<dbReference type="Proteomes" id="UP000193560">
    <property type="component" value="Unassembled WGS sequence"/>
</dbReference>
<dbReference type="EMBL" id="MCGE01000009">
    <property type="protein sequence ID" value="ORZ17722.1"/>
    <property type="molecule type" value="Genomic_DNA"/>
</dbReference>
<dbReference type="PANTHER" id="PTHR15601">
    <property type="entry name" value="STRESS ASSOCIATED ENDOPLASMIC RETICULUM PROTEIN SERP1/RAMP4"/>
    <property type="match status" value="1"/>
</dbReference>
<evidence type="ECO:0000256" key="6">
    <source>
        <dbReference type="RuleBase" id="RU364120"/>
    </source>
</evidence>
<comment type="similarity">
    <text evidence="1 6">Belongs to the RAMP4 family.</text>
</comment>
<protein>
    <recommendedName>
        <fullName evidence="6">Stress-associated endoplasmic reticulum protein</fullName>
    </recommendedName>
</protein>
<evidence type="ECO:0000256" key="1">
    <source>
        <dbReference type="ARBA" id="ARBA00005500"/>
    </source>
</evidence>
<keyword evidence="5 6" id="KW-0472">Membrane</keyword>
<sequence length="65" mass="7058">MTASSVPTLRKKNAVYQSNVNKRGQVKTTLKPAPGFKLPVSYWVLGLLVFVLAGGAILQLVDIIF</sequence>
<dbReference type="GO" id="GO:0030968">
    <property type="term" value="P:endoplasmic reticulum unfolded protein response"/>
    <property type="evidence" value="ECO:0007669"/>
    <property type="project" value="TreeGrafter"/>
</dbReference>
<feature type="transmembrane region" description="Helical" evidence="6">
    <location>
        <begin position="40"/>
        <end position="61"/>
    </location>
</feature>
<dbReference type="GO" id="GO:0005789">
    <property type="term" value="C:endoplasmic reticulum membrane"/>
    <property type="evidence" value="ECO:0007669"/>
    <property type="project" value="UniProtKB-SubCell"/>
</dbReference>
<evidence type="ECO:0000256" key="4">
    <source>
        <dbReference type="ARBA" id="ARBA00022989"/>
    </source>
</evidence>
<dbReference type="PANTHER" id="PTHR15601:SF0">
    <property type="entry name" value="GEO09675P1"/>
    <property type="match status" value="1"/>
</dbReference>
<keyword evidence="4 6" id="KW-1133">Transmembrane helix</keyword>
<keyword evidence="8" id="KW-1185">Reference proteome</keyword>
<evidence type="ECO:0000256" key="5">
    <source>
        <dbReference type="ARBA" id="ARBA00023136"/>
    </source>
</evidence>
<dbReference type="OrthoDB" id="16679at2759"/>
<evidence type="ECO:0000313" key="7">
    <source>
        <dbReference type="EMBL" id="ORZ17722.1"/>
    </source>
</evidence>
<gene>
    <name evidence="7" type="ORF">BCR42DRAFT_412370</name>
</gene>
<dbReference type="AlphaFoldDB" id="A0A1X2IJK3"/>
<name>A0A1X2IJK3_9FUNG</name>
<dbReference type="InterPro" id="IPR010580">
    <property type="entry name" value="ER_stress-assoc"/>
</dbReference>
<evidence type="ECO:0000256" key="2">
    <source>
        <dbReference type="ARBA" id="ARBA00022692"/>
    </source>
</evidence>
<proteinExistence type="inferred from homology"/>
<comment type="function">
    <text evidence="6">Interacts with target proteins during translocation into the lumen of the endoplasmic reticulum. Protects unfolded target proteins against degradation and facilitate correct glycosylation.</text>
</comment>
<keyword evidence="2 6" id="KW-0812">Transmembrane</keyword>
<accession>A0A1X2IJK3</accession>